<dbReference type="InterPro" id="IPR046341">
    <property type="entry name" value="SET_dom_sf"/>
</dbReference>
<organism evidence="2 3">
    <name type="scientific">Parascedosporium putredinis</name>
    <dbReference type="NCBI Taxonomy" id="1442378"/>
    <lineage>
        <taxon>Eukaryota</taxon>
        <taxon>Fungi</taxon>
        <taxon>Dikarya</taxon>
        <taxon>Ascomycota</taxon>
        <taxon>Pezizomycotina</taxon>
        <taxon>Sordariomycetes</taxon>
        <taxon>Hypocreomycetidae</taxon>
        <taxon>Microascales</taxon>
        <taxon>Microascaceae</taxon>
        <taxon>Parascedosporium</taxon>
    </lineage>
</organism>
<evidence type="ECO:0000313" key="2">
    <source>
        <dbReference type="EMBL" id="CAI4215400.1"/>
    </source>
</evidence>
<feature type="region of interest" description="Disordered" evidence="1">
    <location>
        <begin position="246"/>
        <end position="265"/>
    </location>
</feature>
<keyword evidence="3" id="KW-1185">Reference proteome</keyword>
<evidence type="ECO:0000256" key="1">
    <source>
        <dbReference type="SAM" id="MobiDB-lite"/>
    </source>
</evidence>
<accession>A0A9P1H3N1</accession>
<proteinExistence type="predicted"/>
<comment type="caution">
    <text evidence="2">The sequence shown here is derived from an EMBL/GenBank/DDBJ whole genome shotgun (WGS) entry which is preliminary data.</text>
</comment>
<dbReference type="EMBL" id="CALLCH030000012">
    <property type="protein sequence ID" value="CAI4215400.1"/>
    <property type="molecule type" value="Genomic_DNA"/>
</dbReference>
<name>A0A9P1H3N1_9PEZI</name>
<dbReference type="Gene3D" id="3.90.1410.10">
    <property type="entry name" value="set domain protein methyltransferase, domain 1"/>
    <property type="match status" value="1"/>
</dbReference>
<sequence>MANHSPQPVASYEESPDYEVTLRLRPGATVAAGEEVTITYGENKSAAEILFSYGFIDVEGAKRELVLPLTTFEDDPLIQAKLHSFKKPPMANFSLQDGQGSWKSPFAYYMCLNEEDGLEFRVLQDLEGGRQLKVFWQDEDVTDRVESFDLLIDSHDLSQIFRLRVVTVMEELVSNHLERMGSTNSPEEEELLRSIHGEPRADCIAMADTLRGIEYTILESVLQCLHEQKETLLADDSVRAYLGSMEDAQNEQAPQATANEEPDFS</sequence>
<dbReference type="SUPFAM" id="SSF82199">
    <property type="entry name" value="SET domain"/>
    <property type="match status" value="1"/>
</dbReference>
<evidence type="ECO:0000313" key="3">
    <source>
        <dbReference type="Proteomes" id="UP000838763"/>
    </source>
</evidence>
<reference evidence="2" key="1">
    <citation type="submission" date="2022-11" db="EMBL/GenBank/DDBJ databases">
        <authorList>
            <person name="Scott C."/>
            <person name="Bruce N."/>
        </authorList>
    </citation>
    <scope>NUCLEOTIDE SEQUENCE</scope>
</reference>
<gene>
    <name evidence="2" type="ORF">PPNO1_LOCUS5111</name>
</gene>
<dbReference type="OrthoDB" id="441812at2759"/>
<evidence type="ECO:0008006" key="4">
    <source>
        <dbReference type="Google" id="ProtNLM"/>
    </source>
</evidence>
<protein>
    <recommendedName>
        <fullName evidence="4">SET domain-containing protein</fullName>
    </recommendedName>
</protein>
<dbReference type="Proteomes" id="UP000838763">
    <property type="component" value="Unassembled WGS sequence"/>
</dbReference>
<dbReference type="AlphaFoldDB" id="A0A9P1H3N1"/>